<keyword evidence="4" id="KW-1185">Reference proteome</keyword>
<feature type="chain" id="PRO_5002490599" evidence="1">
    <location>
        <begin position="20"/>
        <end position="157"/>
    </location>
</feature>
<dbReference type="AlphaFoldDB" id="A0A0F5JW39"/>
<dbReference type="InterPro" id="IPR008258">
    <property type="entry name" value="Transglycosylase_SLT_dom_1"/>
</dbReference>
<comment type="caution">
    <text evidence="3">The sequence shown here is derived from an EMBL/GenBank/DDBJ whole genome shotgun (WGS) entry which is preliminary data.</text>
</comment>
<feature type="domain" description="Transglycosylase SLT" evidence="2">
    <location>
        <begin position="21"/>
        <end position="131"/>
    </location>
</feature>
<evidence type="ECO:0000313" key="3">
    <source>
        <dbReference type="EMBL" id="KKB61915.1"/>
    </source>
</evidence>
<evidence type="ECO:0000256" key="1">
    <source>
        <dbReference type="SAM" id="SignalP"/>
    </source>
</evidence>
<evidence type="ECO:0000313" key="4">
    <source>
        <dbReference type="Proteomes" id="UP000033618"/>
    </source>
</evidence>
<gene>
    <name evidence="3" type="ORF">WM40_20685</name>
</gene>
<proteinExistence type="predicted"/>
<dbReference type="Pfam" id="PF01464">
    <property type="entry name" value="SLT"/>
    <property type="match status" value="1"/>
</dbReference>
<dbReference type="Gene3D" id="1.10.530.10">
    <property type="match status" value="1"/>
</dbReference>
<keyword evidence="1" id="KW-0732">Signal</keyword>
<protein>
    <submittedName>
        <fullName evidence="3">Invasion protein IagB</fullName>
    </submittedName>
</protein>
<dbReference type="CDD" id="cd13400">
    <property type="entry name" value="LT_IagB-like"/>
    <property type="match status" value="1"/>
</dbReference>
<dbReference type="InterPro" id="IPR023346">
    <property type="entry name" value="Lysozyme-like_dom_sf"/>
</dbReference>
<feature type="signal peptide" evidence="1">
    <location>
        <begin position="1"/>
        <end position="19"/>
    </location>
</feature>
<name>A0A0F5JW39_9BURK</name>
<evidence type="ECO:0000259" key="2">
    <source>
        <dbReference type="Pfam" id="PF01464"/>
    </source>
</evidence>
<sequence>MVRQLIVALPLSIFRLAAAFCFETAGQVHRIDPLLLEAIATVESNLQPNAMHHNANGTRDIGLMQINSMHLPHLKARGIDERRLMAQPCLSVMVAAEILAALIARHGYGWYAVGAYNAGSATARASARRRYIDKVWACYAHLLATKSGVRPVAFRAY</sequence>
<reference evidence="3 4" key="1">
    <citation type="submission" date="2015-03" db="EMBL/GenBank/DDBJ databases">
        <title>Draft Genome Sequence of Burkholderia andropogonis type strain ICMP2807, isolated from Sorghum bicolor.</title>
        <authorList>
            <person name="Lopes-Santos L."/>
            <person name="Castro D.B."/>
            <person name="Ottoboni L.M."/>
            <person name="Park D."/>
            <person name="Weirc B.S."/>
            <person name="Destefano S.A."/>
        </authorList>
    </citation>
    <scope>NUCLEOTIDE SEQUENCE [LARGE SCALE GENOMIC DNA]</scope>
    <source>
        <strain evidence="3 4">ICMP2807</strain>
    </source>
</reference>
<dbReference type="SUPFAM" id="SSF53955">
    <property type="entry name" value="Lysozyme-like"/>
    <property type="match status" value="1"/>
</dbReference>
<dbReference type="PATRIC" id="fig|28092.6.peg.4862"/>
<dbReference type="Proteomes" id="UP000033618">
    <property type="component" value="Unassembled WGS sequence"/>
</dbReference>
<organism evidence="3 4">
    <name type="scientific">Robbsia andropogonis</name>
    <dbReference type="NCBI Taxonomy" id="28092"/>
    <lineage>
        <taxon>Bacteria</taxon>
        <taxon>Pseudomonadati</taxon>
        <taxon>Pseudomonadota</taxon>
        <taxon>Betaproteobacteria</taxon>
        <taxon>Burkholderiales</taxon>
        <taxon>Burkholderiaceae</taxon>
        <taxon>Robbsia</taxon>
    </lineage>
</organism>
<dbReference type="EMBL" id="LAQU01000029">
    <property type="protein sequence ID" value="KKB61915.1"/>
    <property type="molecule type" value="Genomic_DNA"/>
</dbReference>
<dbReference type="STRING" id="28092.WM40_20685"/>
<accession>A0A0F5JW39</accession>